<gene>
    <name evidence="3" type="ORF">SAMN05878282_105120</name>
</gene>
<dbReference type="AlphaFoldDB" id="A0A1N6TNU4"/>
<evidence type="ECO:0000256" key="1">
    <source>
        <dbReference type="SAM" id="SignalP"/>
    </source>
</evidence>
<evidence type="ECO:0000313" key="3">
    <source>
        <dbReference type="EMBL" id="SIQ55028.1"/>
    </source>
</evidence>
<feature type="domain" description="Phytase-like" evidence="2">
    <location>
        <begin position="42"/>
        <end position="189"/>
    </location>
</feature>
<evidence type="ECO:0000313" key="4">
    <source>
        <dbReference type="Proteomes" id="UP000185841"/>
    </source>
</evidence>
<dbReference type="Proteomes" id="UP000185841">
    <property type="component" value="Unassembled WGS sequence"/>
</dbReference>
<dbReference type="InterPro" id="IPR027372">
    <property type="entry name" value="Phytase-like_dom"/>
</dbReference>
<dbReference type="Pfam" id="PF13449">
    <property type="entry name" value="Phytase-like"/>
    <property type="match status" value="1"/>
</dbReference>
<evidence type="ECO:0000259" key="2">
    <source>
        <dbReference type="Pfam" id="PF13449"/>
    </source>
</evidence>
<dbReference type="SUPFAM" id="SSF63825">
    <property type="entry name" value="YWTD domain"/>
    <property type="match status" value="1"/>
</dbReference>
<name>A0A1N6TNU4_AQUAC</name>
<keyword evidence="1" id="KW-0732">Signal</keyword>
<proteinExistence type="predicted"/>
<sequence>MRLSLALAGLLLAATAAAADQPAALAELELLTEHPVAGMAAGNLSGLTRCGDEWLALSDREDDRLYRLQPGDGAWQAEAETFDAPQVPPSALPWGLRMRTWATNLVRGGKLDFESISCDAKGNRYLLSEAHVALLQVGPSGMAEWLSLPEGLVRQARASGMLLRHNALLEGLAIDPSGTRLWLAAERERRGLLVLHLEKGRWRCTGGCILMSEAGQRRSPLTPQSDARYPRSFGDLAYFDGKLFSLERLEHRICRRDPATGAEEKCWSFVAAALAEGRGYPEPYGAAEALWLDQEGAWLGLDNNDLARADGERRPLLWQFKAPAGGWSAP</sequence>
<feature type="signal peptide" evidence="1">
    <location>
        <begin position="1"/>
        <end position="18"/>
    </location>
</feature>
<accession>A0A1N6TNU4</accession>
<feature type="chain" id="PRO_5012703920" evidence="1">
    <location>
        <begin position="19"/>
        <end position="330"/>
    </location>
</feature>
<dbReference type="RefSeq" id="WP_076426817.1">
    <property type="nucleotide sequence ID" value="NZ_FTMP01000005.1"/>
</dbReference>
<dbReference type="EMBL" id="FTMP01000005">
    <property type="protein sequence ID" value="SIQ55028.1"/>
    <property type="molecule type" value="Genomic_DNA"/>
</dbReference>
<organism evidence="3 4">
    <name type="scientific">Aquipseudomonas alcaligenes</name>
    <name type="common">Pseudomonas alcaligenes</name>
    <dbReference type="NCBI Taxonomy" id="43263"/>
    <lineage>
        <taxon>Bacteria</taxon>
        <taxon>Pseudomonadati</taxon>
        <taxon>Pseudomonadota</taxon>
        <taxon>Gammaproteobacteria</taxon>
        <taxon>Pseudomonadales</taxon>
        <taxon>Pseudomonadaceae</taxon>
        <taxon>Aquipseudomonas</taxon>
    </lineage>
</organism>
<reference evidence="3 4" key="1">
    <citation type="submission" date="2017-01" db="EMBL/GenBank/DDBJ databases">
        <authorList>
            <person name="Mah S.A."/>
            <person name="Swanson W.J."/>
            <person name="Moy G.W."/>
            <person name="Vacquier V.D."/>
        </authorList>
    </citation>
    <scope>NUCLEOTIDE SEQUENCE [LARGE SCALE GENOMIC DNA]</scope>
    <source>
        <strain evidence="3 4">RU36E</strain>
    </source>
</reference>
<protein>
    <submittedName>
        <fullName evidence="3">Esterase-like activity of phytase</fullName>
    </submittedName>
</protein>